<dbReference type="AlphaFoldDB" id="A0AAX6EAL0"/>
<comment type="caution">
    <text evidence="2">The sequence shown here is derived from an EMBL/GenBank/DDBJ whole genome shotgun (WGS) entry which is preliminary data.</text>
</comment>
<evidence type="ECO:0000256" key="1">
    <source>
        <dbReference type="SAM" id="MobiDB-lite"/>
    </source>
</evidence>
<protein>
    <submittedName>
        <fullName evidence="2">Uncharacterized protein</fullName>
    </submittedName>
</protein>
<keyword evidence="3" id="KW-1185">Reference proteome</keyword>
<reference evidence="2" key="1">
    <citation type="journal article" date="2023" name="GigaByte">
        <title>Genome assembly of the bearded iris, Iris pallida Lam.</title>
        <authorList>
            <person name="Bruccoleri R.E."/>
            <person name="Oakeley E.J."/>
            <person name="Faust A.M.E."/>
            <person name="Altorfer M."/>
            <person name="Dessus-Babus S."/>
            <person name="Burckhardt D."/>
            <person name="Oertli M."/>
            <person name="Naumann U."/>
            <person name="Petersen F."/>
            <person name="Wong J."/>
        </authorList>
    </citation>
    <scope>NUCLEOTIDE SEQUENCE</scope>
    <source>
        <strain evidence="2">GSM-AAB239-AS_SAM_17_03QT</strain>
    </source>
</reference>
<organism evidence="2 3">
    <name type="scientific">Iris pallida</name>
    <name type="common">Sweet iris</name>
    <dbReference type="NCBI Taxonomy" id="29817"/>
    <lineage>
        <taxon>Eukaryota</taxon>
        <taxon>Viridiplantae</taxon>
        <taxon>Streptophyta</taxon>
        <taxon>Embryophyta</taxon>
        <taxon>Tracheophyta</taxon>
        <taxon>Spermatophyta</taxon>
        <taxon>Magnoliopsida</taxon>
        <taxon>Liliopsida</taxon>
        <taxon>Asparagales</taxon>
        <taxon>Iridaceae</taxon>
        <taxon>Iridoideae</taxon>
        <taxon>Irideae</taxon>
        <taxon>Iris</taxon>
    </lineage>
</organism>
<name>A0AAX6EAL0_IRIPA</name>
<dbReference type="EMBL" id="JANAVB010038417">
    <property type="protein sequence ID" value="KAJ6801078.1"/>
    <property type="molecule type" value="Genomic_DNA"/>
</dbReference>
<dbReference type="Proteomes" id="UP001140949">
    <property type="component" value="Unassembled WGS sequence"/>
</dbReference>
<feature type="region of interest" description="Disordered" evidence="1">
    <location>
        <begin position="187"/>
        <end position="214"/>
    </location>
</feature>
<accession>A0AAX6EAL0</accession>
<gene>
    <name evidence="2" type="ORF">M6B38_199955</name>
</gene>
<evidence type="ECO:0000313" key="2">
    <source>
        <dbReference type="EMBL" id="KAJ6801078.1"/>
    </source>
</evidence>
<proteinExistence type="predicted"/>
<reference evidence="2" key="2">
    <citation type="submission" date="2023-04" db="EMBL/GenBank/DDBJ databases">
        <authorList>
            <person name="Bruccoleri R.E."/>
            <person name="Oakeley E.J."/>
            <person name="Faust A.-M."/>
            <person name="Dessus-Babus S."/>
            <person name="Altorfer M."/>
            <person name="Burckhardt D."/>
            <person name="Oertli M."/>
            <person name="Naumann U."/>
            <person name="Petersen F."/>
            <person name="Wong J."/>
        </authorList>
    </citation>
    <scope>NUCLEOTIDE SEQUENCE</scope>
    <source>
        <strain evidence="2">GSM-AAB239-AS_SAM_17_03QT</strain>
        <tissue evidence="2">Leaf</tissue>
    </source>
</reference>
<evidence type="ECO:0000313" key="3">
    <source>
        <dbReference type="Proteomes" id="UP001140949"/>
    </source>
</evidence>
<sequence length="251" mass="27740">MLSTIPLPLTEPLCSLKMILGRNGDCLLAITLEITLLMKLQILIGQNFINNIGLDVFGINIRNEQEIDLKYWKTLKEGHDGAGDITTNRVPAHIEEAPRKIVEAGSGVVAQGLNYCLYSIADDRAGELEVFVVVDQSQNHAKESLIGDNPLFFVELYEECLDHNGNVLLPANLDAVLSVRDSSSNAHNREKTWSSYPPDVPPKPRILSPEPGLSRSTMLQTSPGAIQHRPKRGVVAPIKCIFCSIHLLWRS</sequence>